<organism evidence="9 10">
    <name type="scientific">Vanilla planifolia</name>
    <name type="common">Vanilla</name>
    <dbReference type="NCBI Taxonomy" id="51239"/>
    <lineage>
        <taxon>Eukaryota</taxon>
        <taxon>Viridiplantae</taxon>
        <taxon>Streptophyta</taxon>
        <taxon>Embryophyta</taxon>
        <taxon>Tracheophyta</taxon>
        <taxon>Spermatophyta</taxon>
        <taxon>Magnoliopsida</taxon>
        <taxon>Liliopsida</taxon>
        <taxon>Asparagales</taxon>
        <taxon>Orchidaceae</taxon>
        <taxon>Vanilloideae</taxon>
        <taxon>Vanilleae</taxon>
        <taxon>Vanilla</taxon>
    </lineage>
</organism>
<dbReference type="SUPFAM" id="SSF52058">
    <property type="entry name" value="L domain-like"/>
    <property type="match status" value="1"/>
</dbReference>
<keyword evidence="7" id="KW-1133">Transmembrane helix</keyword>
<feature type="transmembrane region" description="Helical" evidence="7">
    <location>
        <begin position="1425"/>
        <end position="1445"/>
    </location>
</feature>
<keyword evidence="7" id="KW-0472">Membrane</keyword>
<dbReference type="GO" id="GO:0005737">
    <property type="term" value="C:cytoplasm"/>
    <property type="evidence" value="ECO:0007669"/>
    <property type="project" value="UniProtKB-SubCell"/>
</dbReference>
<dbReference type="PROSITE" id="PS51450">
    <property type="entry name" value="LRR"/>
    <property type="match status" value="1"/>
</dbReference>
<evidence type="ECO:0000256" key="3">
    <source>
        <dbReference type="ARBA" id="ARBA00007635"/>
    </source>
</evidence>
<keyword evidence="7" id="KW-0812">Transmembrane</keyword>
<dbReference type="InterPro" id="IPR037185">
    <property type="entry name" value="EmrE-like"/>
</dbReference>
<evidence type="ECO:0000313" key="10">
    <source>
        <dbReference type="Proteomes" id="UP000636800"/>
    </source>
</evidence>
<dbReference type="Proteomes" id="UP000636800">
    <property type="component" value="Unassembled WGS sequence"/>
</dbReference>
<evidence type="ECO:0000256" key="6">
    <source>
        <dbReference type="ARBA" id="ARBA00022737"/>
    </source>
</evidence>
<comment type="caution">
    <text evidence="9">The sequence shown here is derived from an EMBL/GenBank/DDBJ whole genome shotgun (WGS) entry which is preliminary data.</text>
</comment>
<evidence type="ECO:0000256" key="5">
    <source>
        <dbReference type="ARBA" id="ARBA00022614"/>
    </source>
</evidence>
<dbReference type="PANTHER" id="PTHR15454">
    <property type="entry name" value="NISCHARIN RELATED"/>
    <property type="match status" value="1"/>
</dbReference>
<sequence>MAVVTGDRYLEYLVRFVERNAGTLLDGTLTLKLNPVGLHYVQSRLDALQELEGFLTGAPVDYLRAYVSDLGDHRALEQLRRILGLLTMLKVISVLPSPGRDPTPISLQAFSRLKFLELRGCDLSTSSPRGLLELRHTLEKLICHNSTDALRHVFASRIADVKDSPTWSQLTFVSCALNSLVLMDESLQLLPAVKPLDLSRNQFAKVDNLCKGSKLQHLDLGFNHLRSIASLNEVSCPIVKLVLRNNALTTLRGLEHLKSIEGVDISYNLISSFSEMEILASLPRLQSLWLEGNPICCTRWYRAHVFSFFSSPEKLVLDDSNISTKEYWERHIIFTSKQKQPPAYGFYFPANDRTIESRSPHAPKKKKCCRLANIVNDEQKYLGMEAFEQDSLSCDDMSNKDENTIPDDDSKIIGLMNKVEHMKKERSILWLRDFKEWMAQKSEVEIDQKNGMGLSLNILIDQYEKKIEDIKHDAESSWFANYMTQETDGVDSSKPFKFSTSLNGKFSCDNGNLVIDGRDVMEPSVVTDGQYFATGLRSPEVSSEDEQTTDDCKNPHNLSQLFTGVKPVINYSIVAGGSCSEQKNGSAPLSAIDEFIGSQSSSTYPGSPPHYQKDILHRRLYLEEEFLQPSAESISVESLESETSCSDDESCGFNMSIGENDSLCSQESHLLPVKHTTCPLNNHGNGHEDYHMEITASSLEPDVKLFISRGEDAPSINNKHGNTTSSCASPLLNQDVGGIERVNCEQQLNMGFMCHFGRLMAFNTEPECKKVSGNTESCKADKMDVLVQSSYFQNRCSILETNEKVLQMKYGAQGASEQDEYIKDLFTIAVVDTEASETCQEVVFCGCIYQHGSLFIESEAALLKSCNNKLYLQLIDGTKDGLGNVWRILGCYRLDEIREVVTGLGMQAMRINMEDGVTYVFVTRAVEVSRYLLGLLNIFGSSVSTVRCSLQSWEHIQVDLLEKCICRSLKSGIYFYSMVLFWQDKCEGKSWLSRSLFVIEGHIVVCFENLVQFGSSRDDLGSLPYYHFDTHCLIQNILELAIEPKNRCLTLITGNVPSENISIGESKKGRLQVNMRSCTWKIKWFSEDYLLRFAKLLDNLYKVVSVSDIQTHQWALQHVQATNFPPAVYNYATQPSIKREGKNYFFAHSVEMVTIAVDGKILKKVKPYAAMVLLQFGFAFSYVISEATLKHGMDHYVLVVYRNAVGAVVITPFAFWLERKTRPKLTTPIFLKLVALAFLEPVIDQNLYYVGSKLTSASFAAALYNILPAITFLIAFLLRMEKVNLKRRHSQAKVIGSVITFGGAVLLILYKGPIVSLLWSKGRTHHGAAGAVLRQGGGGGNFFRGTLMLLASCMAWSAFLIVQLDVCSGRHTKHDHRTFGEARKHHPWRIGWDMRLFTAIYNGIICTGVPYYVQGMIIKERGPVFITAFNPLCMIITAALGCIILAEKIVLGRVLGAIVLLIGVYALIWGKSNDNLITFTDNVAKKGVSELPVVVSKGAVANSSDDNTVVEMSMTKT</sequence>
<feature type="transmembrane region" description="Helical" evidence="7">
    <location>
        <begin position="1196"/>
        <end position="1217"/>
    </location>
</feature>
<feature type="transmembrane region" description="Helical" evidence="7">
    <location>
        <begin position="1394"/>
        <end position="1413"/>
    </location>
</feature>
<keyword evidence="6" id="KW-0677">Repeat</keyword>
<dbReference type="InterPro" id="IPR001611">
    <property type="entry name" value="Leu-rich_rpt"/>
</dbReference>
<gene>
    <name evidence="9" type="ORF">HPP92_016742</name>
</gene>
<comment type="similarity">
    <text evidence="3">Belongs to the drug/metabolite transporter (DMT) superfamily. Plant drug/metabolite exporter (P-DME) (TC 2.A.7.4) family.</text>
</comment>
<reference evidence="9 10" key="1">
    <citation type="journal article" date="2020" name="Nat. Food">
        <title>A phased Vanilla planifolia genome enables genetic improvement of flavour and production.</title>
        <authorList>
            <person name="Hasing T."/>
            <person name="Tang H."/>
            <person name="Brym M."/>
            <person name="Khazi F."/>
            <person name="Huang T."/>
            <person name="Chambers A.H."/>
        </authorList>
    </citation>
    <scope>NUCLEOTIDE SEQUENCE [LARGE SCALE GENOMIC DNA]</scope>
    <source>
        <tissue evidence="9">Leaf</tissue>
    </source>
</reference>
<dbReference type="SUPFAM" id="SSF103481">
    <property type="entry name" value="Multidrug resistance efflux transporter EmrE"/>
    <property type="match status" value="2"/>
</dbReference>
<feature type="transmembrane region" description="Helical" evidence="7">
    <location>
        <begin position="1257"/>
        <end position="1278"/>
    </location>
</feature>
<evidence type="ECO:0000256" key="1">
    <source>
        <dbReference type="ARBA" id="ARBA00004141"/>
    </source>
</evidence>
<evidence type="ECO:0000259" key="8">
    <source>
        <dbReference type="Pfam" id="PF00892"/>
    </source>
</evidence>
<evidence type="ECO:0000256" key="2">
    <source>
        <dbReference type="ARBA" id="ARBA00004496"/>
    </source>
</evidence>
<dbReference type="Gene3D" id="3.80.10.10">
    <property type="entry name" value="Ribonuclease Inhibitor"/>
    <property type="match status" value="2"/>
</dbReference>
<feature type="transmembrane region" description="Helical" evidence="7">
    <location>
        <begin position="1342"/>
        <end position="1362"/>
    </location>
</feature>
<dbReference type="Pfam" id="PF00892">
    <property type="entry name" value="EamA"/>
    <property type="match status" value="1"/>
</dbReference>
<feature type="domain" description="EamA" evidence="8">
    <location>
        <begin position="1169"/>
        <end position="1308"/>
    </location>
</feature>
<accession>A0A835QJF8</accession>
<feature type="transmembrane region" description="Helical" evidence="7">
    <location>
        <begin position="1450"/>
        <end position="1470"/>
    </location>
</feature>
<evidence type="ECO:0000256" key="4">
    <source>
        <dbReference type="ARBA" id="ARBA00022490"/>
    </source>
</evidence>
<dbReference type="InterPro" id="IPR032675">
    <property type="entry name" value="LRR_dom_sf"/>
</dbReference>
<name>A0A835QJF8_VANPL</name>
<dbReference type="GO" id="GO:0016020">
    <property type="term" value="C:membrane"/>
    <property type="evidence" value="ECO:0007669"/>
    <property type="project" value="InterPro"/>
</dbReference>
<dbReference type="PANTHER" id="PTHR15454:SF69">
    <property type="entry name" value="SERINE_THREONINE-PROTEIN KINASE 11-INTERACTING PROTEIN"/>
    <property type="match status" value="1"/>
</dbReference>
<evidence type="ECO:0000313" key="9">
    <source>
        <dbReference type="EMBL" id="KAG0470042.1"/>
    </source>
</evidence>
<feature type="transmembrane region" description="Helical" evidence="7">
    <location>
        <begin position="1168"/>
        <end position="1184"/>
    </location>
</feature>
<comment type="subcellular location">
    <subcellularLocation>
        <location evidence="2">Cytoplasm</location>
    </subcellularLocation>
    <subcellularLocation>
        <location evidence="1">Membrane</location>
        <topology evidence="1">Multi-pass membrane protein</topology>
    </subcellularLocation>
</comment>
<keyword evidence="5" id="KW-0433">Leucine-rich repeat</keyword>
<keyword evidence="10" id="KW-1185">Reference proteome</keyword>
<protein>
    <recommendedName>
        <fullName evidence="8">EamA domain-containing protein</fullName>
    </recommendedName>
</protein>
<dbReference type="OrthoDB" id="343070at2759"/>
<dbReference type="FunFam" id="3.80.10.10:FF:000140">
    <property type="entry name" value="Outer arm dynein light chain 1 protein"/>
    <property type="match status" value="1"/>
</dbReference>
<dbReference type="EMBL" id="JADCNL010000008">
    <property type="protein sequence ID" value="KAG0470042.1"/>
    <property type="molecule type" value="Genomic_DNA"/>
</dbReference>
<proteinExistence type="inferred from homology"/>
<keyword evidence="4" id="KW-0963">Cytoplasm</keyword>
<evidence type="ECO:0000256" key="7">
    <source>
        <dbReference type="SAM" id="Phobius"/>
    </source>
</evidence>
<feature type="transmembrane region" description="Helical" evidence="7">
    <location>
        <begin position="1290"/>
        <end position="1310"/>
    </location>
</feature>
<dbReference type="InterPro" id="IPR000620">
    <property type="entry name" value="EamA_dom"/>
</dbReference>